<feature type="binding site" evidence="10">
    <location>
        <position position="102"/>
    </location>
    <ligand>
        <name>4-amino-2-methyl-5-(diphosphooxymethyl)pyrimidine</name>
        <dbReference type="ChEBI" id="CHEBI:57841"/>
    </ligand>
</feature>
<dbReference type="GO" id="GO:0009229">
    <property type="term" value="P:thiamine diphosphate biosynthetic process"/>
    <property type="evidence" value="ECO:0007669"/>
    <property type="project" value="UniProtKB-UniRule"/>
</dbReference>
<feature type="binding site" evidence="10">
    <location>
        <position position="132"/>
    </location>
    <ligand>
        <name>4-amino-2-methyl-5-(diphosphooxymethyl)pyrimidine</name>
        <dbReference type="ChEBI" id="CHEBI:57841"/>
    </ligand>
</feature>
<dbReference type="HAMAP" id="MF_00097">
    <property type="entry name" value="TMP_synthase"/>
    <property type="match status" value="1"/>
</dbReference>
<dbReference type="Proteomes" id="UP000265581">
    <property type="component" value="Unassembled WGS sequence"/>
</dbReference>
<keyword evidence="15" id="KW-1185">Reference proteome</keyword>
<accession>A0A371P261</accession>
<comment type="function">
    <text evidence="1 10">Condenses 4-methyl-5-(beta-hydroxyethyl)thiazole monophosphate (THZ-P) and 2-methyl-4-amino-5-hydroxymethyl pyrimidine pyrophosphate (HMP-PP) to form thiamine monophosphate (TMP).</text>
</comment>
<name>A0A371P261_9ACTN</name>
<dbReference type="EC" id="2.5.1.3" evidence="10"/>
<dbReference type="GO" id="GO:0004789">
    <property type="term" value="F:thiamine-phosphate diphosphorylase activity"/>
    <property type="evidence" value="ECO:0007669"/>
    <property type="project" value="UniProtKB-UniRule"/>
</dbReference>
<dbReference type="UniPathway" id="UPA00060">
    <property type="reaction ID" value="UER00141"/>
</dbReference>
<sequence>MTADLRLYLVTDPGTDGLDDVVAAAVAGGVTCVQVRDKHATTQALADRAGALRTLLPPGVAVIVDDDVEAARSADGLHVGADDVAPSVARAALGPGAVIGWSINHLDQLGDDTQLAACDYVAVSPVWATATKPDASAPFGLPGVRAVADRLAGRLPLVAIGGIDRDRAADVIRAGAGGVAVVSAICAAPDPRAAAEHLRRVVDAALGETVVPR</sequence>
<protein>
    <recommendedName>
        <fullName evidence="10">Thiamine-phosphate synthase</fullName>
        <shortName evidence="10">TP synthase</shortName>
        <shortName evidence="10">TPS</shortName>
        <ecNumber evidence="10">2.5.1.3</ecNumber>
    </recommendedName>
    <alternativeName>
        <fullName evidence="10">Thiamine-phosphate pyrophosphorylase</fullName>
        <shortName evidence="10">TMP pyrophosphorylase</shortName>
        <shortName evidence="10">TMP-PPase</shortName>
    </alternativeName>
</protein>
<comment type="catalytic activity">
    <reaction evidence="9 10 11">
        <text>2-[(2R,5Z)-2-carboxy-4-methylthiazol-5(2H)-ylidene]ethyl phosphate + 4-amino-2-methyl-5-(diphosphooxymethyl)pyrimidine + 2 H(+) = thiamine phosphate + CO2 + diphosphate</text>
        <dbReference type="Rhea" id="RHEA:47844"/>
        <dbReference type="ChEBI" id="CHEBI:15378"/>
        <dbReference type="ChEBI" id="CHEBI:16526"/>
        <dbReference type="ChEBI" id="CHEBI:33019"/>
        <dbReference type="ChEBI" id="CHEBI:37575"/>
        <dbReference type="ChEBI" id="CHEBI:57841"/>
        <dbReference type="ChEBI" id="CHEBI:62899"/>
        <dbReference type="EC" id="2.5.1.3"/>
    </reaction>
</comment>
<keyword evidence="4 10" id="KW-0479">Metal-binding</keyword>
<feature type="binding site" evidence="10">
    <location>
        <begin position="182"/>
        <end position="183"/>
    </location>
    <ligand>
        <name>2-[(2R,5Z)-2-carboxy-4-methylthiazol-5(2H)-ylidene]ethyl phosphate</name>
        <dbReference type="ChEBI" id="CHEBI:62899"/>
    </ligand>
</feature>
<keyword evidence="5 10" id="KW-0460">Magnesium</keyword>
<evidence type="ECO:0000256" key="12">
    <source>
        <dbReference type="RuleBase" id="RU004253"/>
    </source>
</evidence>
<dbReference type="InterPro" id="IPR022998">
    <property type="entry name" value="ThiamineP_synth_TenI"/>
</dbReference>
<dbReference type="AlphaFoldDB" id="A0A371P261"/>
<evidence type="ECO:0000259" key="13">
    <source>
        <dbReference type="Pfam" id="PF02581"/>
    </source>
</evidence>
<feature type="binding site" evidence="10">
    <location>
        <position position="66"/>
    </location>
    <ligand>
        <name>Mg(2+)</name>
        <dbReference type="ChEBI" id="CHEBI:18420"/>
    </ligand>
</feature>
<evidence type="ECO:0000256" key="4">
    <source>
        <dbReference type="ARBA" id="ARBA00022723"/>
    </source>
</evidence>
<dbReference type="InterPro" id="IPR034291">
    <property type="entry name" value="TMP_synthase"/>
</dbReference>
<feature type="binding site" evidence="10">
    <location>
        <position position="162"/>
    </location>
    <ligand>
        <name>2-[(2R,5Z)-2-carboxy-4-methylthiazol-5(2H)-ylidene]ethyl phosphate</name>
        <dbReference type="ChEBI" id="CHEBI:62899"/>
    </ligand>
</feature>
<evidence type="ECO:0000256" key="11">
    <source>
        <dbReference type="RuleBase" id="RU003826"/>
    </source>
</evidence>
<dbReference type="EMBL" id="QUBR01000002">
    <property type="protein sequence ID" value="REK69698.1"/>
    <property type="molecule type" value="Genomic_DNA"/>
</dbReference>
<feature type="binding site" evidence="10">
    <location>
        <position position="83"/>
    </location>
    <ligand>
        <name>Mg(2+)</name>
        <dbReference type="ChEBI" id="CHEBI:18420"/>
    </ligand>
</feature>
<evidence type="ECO:0000256" key="10">
    <source>
        <dbReference type="HAMAP-Rule" id="MF_00097"/>
    </source>
</evidence>
<feature type="binding site" evidence="10">
    <location>
        <position position="65"/>
    </location>
    <ligand>
        <name>4-amino-2-methyl-5-(diphosphooxymethyl)pyrimidine</name>
        <dbReference type="ChEBI" id="CHEBI:57841"/>
    </ligand>
</feature>
<dbReference type="GO" id="GO:0005737">
    <property type="term" value="C:cytoplasm"/>
    <property type="evidence" value="ECO:0007669"/>
    <property type="project" value="TreeGrafter"/>
</dbReference>
<keyword evidence="3 10" id="KW-0808">Transferase</keyword>
<evidence type="ECO:0000256" key="6">
    <source>
        <dbReference type="ARBA" id="ARBA00022977"/>
    </source>
</evidence>
<comment type="catalytic activity">
    <reaction evidence="8 10 11">
        <text>2-(2-carboxy-4-methylthiazol-5-yl)ethyl phosphate + 4-amino-2-methyl-5-(diphosphooxymethyl)pyrimidine + 2 H(+) = thiamine phosphate + CO2 + diphosphate</text>
        <dbReference type="Rhea" id="RHEA:47848"/>
        <dbReference type="ChEBI" id="CHEBI:15378"/>
        <dbReference type="ChEBI" id="CHEBI:16526"/>
        <dbReference type="ChEBI" id="CHEBI:33019"/>
        <dbReference type="ChEBI" id="CHEBI:37575"/>
        <dbReference type="ChEBI" id="CHEBI:57841"/>
        <dbReference type="ChEBI" id="CHEBI:62890"/>
        <dbReference type="EC" id="2.5.1.3"/>
    </reaction>
</comment>
<feature type="domain" description="Thiamine phosphate synthase/TenI" evidence="13">
    <location>
        <begin position="7"/>
        <end position="185"/>
    </location>
</feature>
<feature type="binding site" evidence="10">
    <location>
        <begin position="129"/>
        <end position="131"/>
    </location>
    <ligand>
        <name>2-[(2R,5Z)-2-carboxy-4-methylthiazol-5(2H)-ylidene]ethyl phosphate</name>
        <dbReference type="ChEBI" id="CHEBI:62899"/>
    </ligand>
</feature>
<evidence type="ECO:0000256" key="7">
    <source>
        <dbReference type="ARBA" id="ARBA00047334"/>
    </source>
</evidence>
<evidence type="ECO:0000256" key="2">
    <source>
        <dbReference type="ARBA" id="ARBA00005165"/>
    </source>
</evidence>
<dbReference type="GO" id="GO:0000287">
    <property type="term" value="F:magnesium ion binding"/>
    <property type="evidence" value="ECO:0007669"/>
    <property type="project" value="UniProtKB-UniRule"/>
</dbReference>
<evidence type="ECO:0000313" key="14">
    <source>
        <dbReference type="EMBL" id="REK69698.1"/>
    </source>
</evidence>
<dbReference type="GO" id="GO:0009228">
    <property type="term" value="P:thiamine biosynthetic process"/>
    <property type="evidence" value="ECO:0007669"/>
    <property type="project" value="UniProtKB-KW"/>
</dbReference>
<comment type="similarity">
    <text evidence="10 11">Belongs to the thiamine-phosphate synthase family.</text>
</comment>
<dbReference type="NCBIfam" id="TIGR00693">
    <property type="entry name" value="thiE"/>
    <property type="match status" value="1"/>
</dbReference>
<dbReference type="PANTHER" id="PTHR20857:SF15">
    <property type="entry name" value="THIAMINE-PHOSPHATE SYNTHASE"/>
    <property type="match status" value="1"/>
</dbReference>
<dbReference type="InterPro" id="IPR013785">
    <property type="entry name" value="Aldolase_TIM"/>
</dbReference>
<gene>
    <name evidence="10 14" type="primary">thiE</name>
    <name evidence="14" type="ORF">DX116_10865</name>
</gene>
<dbReference type="RefSeq" id="WP_119704298.1">
    <property type="nucleotide sequence ID" value="NZ_JBHSOI010000002.1"/>
</dbReference>
<dbReference type="SUPFAM" id="SSF51391">
    <property type="entry name" value="Thiamin phosphate synthase"/>
    <property type="match status" value="1"/>
</dbReference>
<dbReference type="Pfam" id="PF02581">
    <property type="entry name" value="TMP-TENI"/>
    <property type="match status" value="1"/>
</dbReference>
<dbReference type="Gene3D" id="3.20.20.70">
    <property type="entry name" value="Aldolase class I"/>
    <property type="match status" value="1"/>
</dbReference>
<dbReference type="PANTHER" id="PTHR20857">
    <property type="entry name" value="THIAMINE-PHOSPHATE PYROPHOSPHORYLASE"/>
    <property type="match status" value="1"/>
</dbReference>
<evidence type="ECO:0000256" key="3">
    <source>
        <dbReference type="ARBA" id="ARBA00022679"/>
    </source>
</evidence>
<evidence type="ECO:0000256" key="5">
    <source>
        <dbReference type="ARBA" id="ARBA00022842"/>
    </source>
</evidence>
<evidence type="ECO:0000313" key="15">
    <source>
        <dbReference type="Proteomes" id="UP000265581"/>
    </source>
</evidence>
<comment type="catalytic activity">
    <reaction evidence="7 10 11">
        <text>4-methyl-5-(2-phosphooxyethyl)-thiazole + 4-amino-2-methyl-5-(diphosphooxymethyl)pyrimidine + H(+) = thiamine phosphate + diphosphate</text>
        <dbReference type="Rhea" id="RHEA:22328"/>
        <dbReference type="ChEBI" id="CHEBI:15378"/>
        <dbReference type="ChEBI" id="CHEBI:33019"/>
        <dbReference type="ChEBI" id="CHEBI:37575"/>
        <dbReference type="ChEBI" id="CHEBI:57841"/>
        <dbReference type="ChEBI" id="CHEBI:58296"/>
        <dbReference type="EC" id="2.5.1.3"/>
    </reaction>
</comment>
<dbReference type="OrthoDB" id="3243336at2"/>
<evidence type="ECO:0000256" key="8">
    <source>
        <dbReference type="ARBA" id="ARBA00047851"/>
    </source>
</evidence>
<organism evidence="14 15">
    <name type="scientific">Aeromicrobium endophyticum</name>
    <dbReference type="NCBI Taxonomy" id="2292704"/>
    <lineage>
        <taxon>Bacteria</taxon>
        <taxon>Bacillati</taxon>
        <taxon>Actinomycetota</taxon>
        <taxon>Actinomycetes</taxon>
        <taxon>Propionibacteriales</taxon>
        <taxon>Nocardioidaceae</taxon>
        <taxon>Aeromicrobium</taxon>
    </lineage>
</organism>
<comment type="cofactor">
    <cofactor evidence="10">
        <name>Mg(2+)</name>
        <dbReference type="ChEBI" id="CHEBI:18420"/>
    </cofactor>
    <text evidence="10">Binds 1 Mg(2+) ion per subunit.</text>
</comment>
<dbReference type="InterPro" id="IPR036206">
    <property type="entry name" value="ThiamineP_synth_sf"/>
</dbReference>
<dbReference type="CDD" id="cd00564">
    <property type="entry name" value="TMP_TenI"/>
    <property type="match status" value="1"/>
</dbReference>
<keyword evidence="6 10" id="KW-0784">Thiamine biosynthesis</keyword>
<comment type="pathway">
    <text evidence="2 10 12">Cofactor biosynthesis; thiamine diphosphate biosynthesis; thiamine phosphate from 4-amino-2-methyl-5-diphosphomethylpyrimidine and 4-methyl-5-(2-phosphoethyl)-thiazole: step 1/1.</text>
</comment>
<evidence type="ECO:0000256" key="9">
    <source>
        <dbReference type="ARBA" id="ARBA00047883"/>
    </source>
</evidence>
<proteinExistence type="inferred from homology"/>
<comment type="caution">
    <text evidence="14">The sequence shown here is derived from an EMBL/GenBank/DDBJ whole genome shotgun (WGS) entry which is preliminary data.</text>
</comment>
<evidence type="ECO:0000256" key="1">
    <source>
        <dbReference type="ARBA" id="ARBA00003814"/>
    </source>
</evidence>
<reference evidence="14 15" key="1">
    <citation type="submission" date="2018-08" db="EMBL/GenBank/DDBJ databases">
        <title>Aeromicrobium sp. M2KJ-4, whole genome shotgun sequence.</title>
        <authorList>
            <person name="Tuo L."/>
        </authorList>
    </citation>
    <scope>NUCLEOTIDE SEQUENCE [LARGE SCALE GENOMIC DNA]</scope>
    <source>
        <strain evidence="14 15">M2KJ-4</strain>
    </source>
</reference>
<feature type="binding site" evidence="10">
    <location>
        <begin position="34"/>
        <end position="38"/>
    </location>
    <ligand>
        <name>4-amino-2-methyl-5-(diphosphooxymethyl)pyrimidine</name>
        <dbReference type="ChEBI" id="CHEBI:57841"/>
    </ligand>
</feature>